<organism evidence="1 2">
    <name type="scientific">Acaulospora colombiana</name>
    <dbReference type="NCBI Taxonomy" id="27376"/>
    <lineage>
        <taxon>Eukaryota</taxon>
        <taxon>Fungi</taxon>
        <taxon>Fungi incertae sedis</taxon>
        <taxon>Mucoromycota</taxon>
        <taxon>Glomeromycotina</taxon>
        <taxon>Glomeromycetes</taxon>
        <taxon>Diversisporales</taxon>
        <taxon>Acaulosporaceae</taxon>
        <taxon>Acaulospora</taxon>
    </lineage>
</organism>
<feature type="non-terminal residue" evidence="1">
    <location>
        <position position="297"/>
    </location>
</feature>
<reference evidence="1" key="1">
    <citation type="submission" date="2021-06" db="EMBL/GenBank/DDBJ databases">
        <authorList>
            <person name="Kallberg Y."/>
            <person name="Tangrot J."/>
            <person name="Rosling A."/>
        </authorList>
    </citation>
    <scope>NUCLEOTIDE SEQUENCE</scope>
    <source>
        <strain evidence="1">CL356</strain>
    </source>
</reference>
<feature type="non-terminal residue" evidence="1">
    <location>
        <position position="1"/>
    </location>
</feature>
<gene>
    <name evidence="1" type="ORF">ACOLOM_LOCUS10814</name>
</gene>
<keyword evidence="2" id="KW-1185">Reference proteome</keyword>
<name>A0ACA9PR12_9GLOM</name>
<proteinExistence type="predicted"/>
<sequence>NDWFNVNDAATGKLRMSCIWKPIPIEDSLDTGVGAYVDPIGVIRVHTKKAVGLKSSGPLGGKCDPYVVLKLNNIFRGRTEMILDTCNPEWNDEIFYIPVHSIREIINLTVWDYENAGKDKLVGSTEFKVGQLFKQNEDGMYSPTETLDTSFTLSHNGENRGHLFFTASYHPTVQTPKVIAEKEGDVEIPEVISEEGKGDAVEVSNVVEEKKVAEVPNVTINEPECQSGILIVNLKKATLEKRGALVDVIVDNALFPSFTSNSSKTQNPEWNQESIGEPGALRLTIIEAKDLIAADSG</sequence>
<evidence type="ECO:0000313" key="1">
    <source>
        <dbReference type="EMBL" id="CAG8713960.1"/>
    </source>
</evidence>
<protein>
    <submittedName>
        <fullName evidence="1">6408_t:CDS:1</fullName>
    </submittedName>
</protein>
<evidence type="ECO:0000313" key="2">
    <source>
        <dbReference type="Proteomes" id="UP000789525"/>
    </source>
</evidence>
<accession>A0ACA9PR12</accession>
<comment type="caution">
    <text evidence="1">The sequence shown here is derived from an EMBL/GenBank/DDBJ whole genome shotgun (WGS) entry which is preliminary data.</text>
</comment>
<dbReference type="EMBL" id="CAJVPT010036259">
    <property type="protein sequence ID" value="CAG8713960.1"/>
    <property type="molecule type" value="Genomic_DNA"/>
</dbReference>
<dbReference type="Proteomes" id="UP000789525">
    <property type="component" value="Unassembled WGS sequence"/>
</dbReference>